<dbReference type="InterPro" id="IPR000914">
    <property type="entry name" value="SBP_5_dom"/>
</dbReference>
<dbReference type="STRING" id="1895771.BGO89_02885"/>
<dbReference type="GO" id="GO:0015833">
    <property type="term" value="P:peptide transport"/>
    <property type="evidence" value="ECO:0007669"/>
    <property type="project" value="TreeGrafter"/>
</dbReference>
<dbReference type="InterPro" id="IPR039424">
    <property type="entry name" value="SBP_5"/>
</dbReference>
<proteinExistence type="inferred from homology"/>
<feature type="domain" description="Solute-binding protein family 5" evidence="4">
    <location>
        <begin position="98"/>
        <end position="510"/>
    </location>
</feature>
<dbReference type="PIRSF" id="PIRSF002741">
    <property type="entry name" value="MppA"/>
    <property type="match status" value="1"/>
</dbReference>
<dbReference type="Gene3D" id="3.40.190.10">
    <property type="entry name" value="Periplasmic binding protein-like II"/>
    <property type="match status" value="1"/>
</dbReference>
<protein>
    <recommendedName>
        <fullName evidence="4">Solute-binding protein family 5 domain-containing protein</fullName>
    </recommendedName>
</protein>
<dbReference type="PANTHER" id="PTHR30290">
    <property type="entry name" value="PERIPLASMIC BINDING COMPONENT OF ABC TRANSPORTER"/>
    <property type="match status" value="1"/>
</dbReference>
<evidence type="ECO:0000256" key="2">
    <source>
        <dbReference type="ARBA" id="ARBA00022448"/>
    </source>
</evidence>
<dbReference type="PANTHER" id="PTHR30290:SF9">
    <property type="entry name" value="OLIGOPEPTIDE-BINDING PROTEIN APPA"/>
    <property type="match status" value="1"/>
</dbReference>
<comment type="caution">
    <text evidence="5">The sequence shown here is derived from an EMBL/GenBank/DDBJ whole genome shotgun (WGS) entry which is preliminary data.</text>
</comment>
<dbReference type="GO" id="GO:0043190">
    <property type="term" value="C:ATP-binding cassette (ABC) transporter complex"/>
    <property type="evidence" value="ECO:0007669"/>
    <property type="project" value="InterPro"/>
</dbReference>
<accession>A0A1M3L2N9</accession>
<dbReference type="FunFam" id="3.10.105.10:FF:000006">
    <property type="entry name" value="Peptide ABC transporter substrate-binding protein"/>
    <property type="match status" value="1"/>
</dbReference>
<dbReference type="GO" id="GO:1904680">
    <property type="term" value="F:peptide transmembrane transporter activity"/>
    <property type="evidence" value="ECO:0007669"/>
    <property type="project" value="TreeGrafter"/>
</dbReference>
<dbReference type="AlphaFoldDB" id="A0A1M3L2N9"/>
<dbReference type="Proteomes" id="UP000184233">
    <property type="component" value="Unassembled WGS sequence"/>
</dbReference>
<dbReference type="Pfam" id="PF00496">
    <property type="entry name" value="SBP_bac_5"/>
    <property type="match status" value="1"/>
</dbReference>
<evidence type="ECO:0000313" key="5">
    <source>
        <dbReference type="EMBL" id="OJX59376.1"/>
    </source>
</evidence>
<keyword evidence="2" id="KW-0813">Transport</keyword>
<dbReference type="SUPFAM" id="SSF53850">
    <property type="entry name" value="Periplasmic binding protein-like II"/>
    <property type="match status" value="1"/>
</dbReference>
<name>A0A1M3L2N9_9BACT</name>
<dbReference type="EMBL" id="MKVH01000013">
    <property type="protein sequence ID" value="OJX59376.1"/>
    <property type="molecule type" value="Genomic_DNA"/>
</dbReference>
<dbReference type="GO" id="GO:0030288">
    <property type="term" value="C:outer membrane-bounded periplasmic space"/>
    <property type="evidence" value="ECO:0007669"/>
    <property type="project" value="UniProtKB-ARBA"/>
</dbReference>
<keyword evidence="3" id="KW-0732">Signal</keyword>
<dbReference type="Gene3D" id="3.90.76.10">
    <property type="entry name" value="Dipeptide-binding Protein, Domain 1"/>
    <property type="match status" value="1"/>
</dbReference>
<reference evidence="5 6" key="1">
    <citation type="submission" date="2016-09" db="EMBL/GenBank/DDBJ databases">
        <title>Genome-resolved meta-omics ties microbial dynamics to process performance in biotechnology for thiocyanate degradation.</title>
        <authorList>
            <person name="Kantor R.S."/>
            <person name="Huddy R.J."/>
            <person name="Iyer R."/>
            <person name="Thomas B.C."/>
            <person name="Brown C.T."/>
            <person name="Anantharaman K."/>
            <person name="Tringe S."/>
            <person name="Hettich R.L."/>
            <person name="Harrison S.T."/>
            <person name="Banfield J.F."/>
        </authorList>
    </citation>
    <scope>NUCLEOTIDE SEQUENCE [LARGE SCALE GENOMIC DNA]</scope>
    <source>
        <strain evidence="5">59-99</strain>
    </source>
</reference>
<gene>
    <name evidence="5" type="ORF">BGO89_02885</name>
</gene>
<comment type="similarity">
    <text evidence="1">Belongs to the bacterial solute-binding protein 5 family.</text>
</comment>
<organism evidence="5 6">
    <name type="scientific">Candidatus Kapaibacterium thiocyanatum</name>
    <dbReference type="NCBI Taxonomy" id="1895771"/>
    <lineage>
        <taxon>Bacteria</taxon>
        <taxon>Pseudomonadati</taxon>
        <taxon>Candidatus Kapaibacteriota</taxon>
        <taxon>Candidatus Kapaibacteriia</taxon>
        <taxon>Candidatus Kapaibacteriales</taxon>
        <taxon>Candidatus Kapaibacteriaceae</taxon>
        <taxon>Candidatus Kapaibacterium</taxon>
    </lineage>
</organism>
<evidence type="ECO:0000256" key="3">
    <source>
        <dbReference type="ARBA" id="ARBA00022729"/>
    </source>
</evidence>
<sequence>MMSLFQQIRTFLDPSRRHGSGVLLSAIACSVMLASCGDPEGGAAAGDAGTPVKGEWLIIHELSDAEGINPIVINDASGRAIADRVYEKLLDQDFTTLELTPTLVEARPTISDDHLTYTFKLREGITFSDGKPLTGKDVIFSFKAMKNPFVIDAAPNRNYYEDVKDVTSPDDRTIIVTMSRPYFLAEFHLGAMYILAKHKMDPQNLTDKYTFAETNDLALAEKNTAMKDFGHWFGKPEIKLDPAMNVGSGPYVFEEWKTHENITLRRNDKYWNKDSKVNPAYAEKLIYRVVPDRSAAVTALKNGELDFMEYVPPIKFEEEVDTNRTPHLAKRTYESQAYTYIGWNTARPTLSDKRVRRALSHLVDRDALMKQILRGIAKPINSPIYPQSKEYDNSIQAVDYNPAKAKALLAEAGWGDSDNDGYLDKMIDGRRTDLAFSFLLNSGNEAREQIALIVTDECKKVGIKVSIQKLEWAVFLENLRTRKFDAYIGSWVNDPIPSDPYQLWHSSQADNKGSNYVGFRNKRADELMELNRIEFDETKRKEYMHEFQRIVVDEQPYTFLWMPLFPAVYNRRLQNVQFTFIRPGYNPTQWWVPKSSWKYAPVQ</sequence>
<dbReference type="InterPro" id="IPR030678">
    <property type="entry name" value="Peptide/Ni-bd"/>
</dbReference>
<evidence type="ECO:0000259" key="4">
    <source>
        <dbReference type="Pfam" id="PF00496"/>
    </source>
</evidence>
<dbReference type="Gene3D" id="3.10.105.10">
    <property type="entry name" value="Dipeptide-binding Protein, Domain 3"/>
    <property type="match status" value="1"/>
</dbReference>
<evidence type="ECO:0000313" key="6">
    <source>
        <dbReference type="Proteomes" id="UP000184233"/>
    </source>
</evidence>
<evidence type="ECO:0000256" key="1">
    <source>
        <dbReference type="ARBA" id="ARBA00005695"/>
    </source>
</evidence>